<dbReference type="InterPro" id="IPR035906">
    <property type="entry name" value="MetI-like_sf"/>
</dbReference>
<feature type="transmembrane region" description="Helical" evidence="7">
    <location>
        <begin position="79"/>
        <end position="97"/>
    </location>
</feature>
<evidence type="ECO:0000313" key="9">
    <source>
        <dbReference type="EMBL" id="MDN4524494.1"/>
    </source>
</evidence>
<dbReference type="EMBL" id="JAUHTR010000003">
    <property type="protein sequence ID" value="MDN4524494.1"/>
    <property type="molecule type" value="Genomic_DNA"/>
</dbReference>
<dbReference type="PANTHER" id="PTHR43227">
    <property type="entry name" value="BLL4140 PROTEIN"/>
    <property type="match status" value="1"/>
</dbReference>
<evidence type="ECO:0000256" key="5">
    <source>
        <dbReference type="ARBA" id="ARBA00022989"/>
    </source>
</evidence>
<feature type="transmembrane region" description="Helical" evidence="7">
    <location>
        <begin position="204"/>
        <end position="223"/>
    </location>
</feature>
<feature type="transmembrane region" description="Helical" evidence="7">
    <location>
        <begin position="251"/>
        <end position="276"/>
    </location>
</feature>
<dbReference type="PANTHER" id="PTHR43227:SF3">
    <property type="entry name" value="BINDING-PROTEIN-DEPENDENT TRANSPORT SYSTEMS INNER MEMBRANE COMPONENT"/>
    <property type="match status" value="1"/>
</dbReference>
<evidence type="ECO:0000256" key="2">
    <source>
        <dbReference type="ARBA" id="ARBA00022448"/>
    </source>
</evidence>
<keyword evidence="10" id="KW-1185">Reference proteome</keyword>
<dbReference type="SUPFAM" id="SSF161098">
    <property type="entry name" value="MetI-like"/>
    <property type="match status" value="1"/>
</dbReference>
<dbReference type="PROSITE" id="PS50928">
    <property type="entry name" value="ABC_TM1"/>
    <property type="match status" value="1"/>
</dbReference>
<dbReference type="RefSeq" id="WP_301165539.1">
    <property type="nucleotide sequence ID" value="NZ_JAUHTR010000003.1"/>
</dbReference>
<evidence type="ECO:0000256" key="7">
    <source>
        <dbReference type="RuleBase" id="RU363032"/>
    </source>
</evidence>
<feature type="domain" description="ABC transmembrane type-1" evidence="8">
    <location>
        <begin position="72"/>
        <end position="272"/>
    </location>
</feature>
<keyword evidence="4 7" id="KW-0812">Transmembrane</keyword>
<evidence type="ECO:0000256" key="6">
    <source>
        <dbReference type="ARBA" id="ARBA00023136"/>
    </source>
</evidence>
<reference evidence="9" key="1">
    <citation type="submission" date="2023-07" db="EMBL/GenBank/DDBJ databases">
        <title>Fictibacillus sp. isolated from freshwater pond.</title>
        <authorList>
            <person name="Kirdat K."/>
            <person name="Bhat A."/>
            <person name="Mourya A."/>
            <person name="Yadav A."/>
        </authorList>
    </citation>
    <scope>NUCLEOTIDE SEQUENCE</scope>
    <source>
        <strain evidence="9">NE201</strain>
    </source>
</reference>
<keyword evidence="3" id="KW-1003">Cell membrane</keyword>
<dbReference type="InterPro" id="IPR050809">
    <property type="entry name" value="UgpAE/MalFG_permease"/>
</dbReference>
<protein>
    <submittedName>
        <fullName evidence="9">Sugar ABC transporter permease</fullName>
    </submittedName>
</protein>
<keyword evidence="2 7" id="KW-0813">Transport</keyword>
<comment type="subcellular location">
    <subcellularLocation>
        <location evidence="1 7">Cell membrane</location>
        <topology evidence="1 7">Multi-pass membrane protein</topology>
    </subcellularLocation>
</comment>
<feature type="transmembrane region" description="Helical" evidence="7">
    <location>
        <begin position="109"/>
        <end position="128"/>
    </location>
</feature>
<feature type="transmembrane region" description="Helical" evidence="7">
    <location>
        <begin position="12"/>
        <end position="31"/>
    </location>
</feature>
<proteinExistence type="inferred from homology"/>
<keyword evidence="5 7" id="KW-1133">Transmembrane helix</keyword>
<evidence type="ECO:0000256" key="3">
    <source>
        <dbReference type="ARBA" id="ARBA00022475"/>
    </source>
</evidence>
<sequence length="300" mass="34206">MTNQRKNTLTGLLFISPWLIGFLFFMAYPIYSSLKMSFEKVFITPEGIQSEFVKLDNYQYALFKDPYFMDEVFNFTKTVILMVPIVVIFSMIVALLINQPIKMKGMFRAVFFLPVVISSGAVINELFAQGAGTIPMVEQYGIVTMLKDSLGPGLADPIIEVIQKFILILWFSGVQILIFLAGLQKINRSIYEAAAIDGASPWETFWKITLPGLKPFILVNLIYTTVDLFTNSVNDVIKLIKENMFKIETGFGYATALSWIYQGLILLILLVIFFFFRNKEGKKERKLGYRKPRVKRGTVS</sequence>
<evidence type="ECO:0000259" key="8">
    <source>
        <dbReference type="PROSITE" id="PS50928"/>
    </source>
</evidence>
<accession>A0ABT8HUT3</accession>
<organism evidence="9 10">
    <name type="scientific">Fictibacillus fluitans</name>
    <dbReference type="NCBI Taxonomy" id="3058422"/>
    <lineage>
        <taxon>Bacteria</taxon>
        <taxon>Bacillati</taxon>
        <taxon>Bacillota</taxon>
        <taxon>Bacilli</taxon>
        <taxon>Bacillales</taxon>
        <taxon>Fictibacillaceae</taxon>
        <taxon>Fictibacillus</taxon>
    </lineage>
</organism>
<evidence type="ECO:0000313" key="10">
    <source>
        <dbReference type="Proteomes" id="UP001172721"/>
    </source>
</evidence>
<comment type="caution">
    <text evidence="9">The sequence shown here is derived from an EMBL/GenBank/DDBJ whole genome shotgun (WGS) entry which is preliminary data.</text>
</comment>
<dbReference type="CDD" id="cd06261">
    <property type="entry name" value="TM_PBP2"/>
    <property type="match status" value="1"/>
</dbReference>
<comment type="similarity">
    <text evidence="7">Belongs to the binding-protein-dependent transport system permease family.</text>
</comment>
<dbReference type="InterPro" id="IPR000515">
    <property type="entry name" value="MetI-like"/>
</dbReference>
<dbReference type="Pfam" id="PF00528">
    <property type="entry name" value="BPD_transp_1"/>
    <property type="match status" value="1"/>
</dbReference>
<dbReference type="Proteomes" id="UP001172721">
    <property type="component" value="Unassembled WGS sequence"/>
</dbReference>
<gene>
    <name evidence="9" type="ORF">QYB97_08415</name>
</gene>
<evidence type="ECO:0000256" key="1">
    <source>
        <dbReference type="ARBA" id="ARBA00004651"/>
    </source>
</evidence>
<name>A0ABT8HUT3_9BACL</name>
<evidence type="ECO:0000256" key="4">
    <source>
        <dbReference type="ARBA" id="ARBA00022692"/>
    </source>
</evidence>
<feature type="transmembrane region" description="Helical" evidence="7">
    <location>
        <begin position="161"/>
        <end position="183"/>
    </location>
</feature>
<keyword evidence="6 7" id="KW-0472">Membrane</keyword>
<dbReference type="Gene3D" id="1.10.3720.10">
    <property type="entry name" value="MetI-like"/>
    <property type="match status" value="1"/>
</dbReference>